<dbReference type="Proteomes" id="UP000483379">
    <property type="component" value="Unassembled WGS sequence"/>
</dbReference>
<dbReference type="Gene3D" id="1.20.58.290">
    <property type="entry name" value="Hypothetical membrane protein ta0354_69_121"/>
    <property type="match status" value="1"/>
</dbReference>
<dbReference type="InterPro" id="IPR049288">
    <property type="entry name" value="DUF447_C"/>
</dbReference>
<name>A0A6M0K5M1_9GAMM</name>
<dbReference type="AlphaFoldDB" id="A0A6M0K5M1"/>
<sequence>MIHEVIVTTVSEAGEIHIAPMGIRQRDELVVISPFRPSTTLENITQSRCAAVNFTDDVRVFAGCLTGRRNWQTFASERIAAPRLAECLAHREVELVDIEESELRPSLLCRVVHDETHRPFQGFNRAQAAVLELAVLVSRLDRLPFQKVVEEMAYLLAAVEKTAGAREQEAWGWLMERITAHQARLEQAP</sequence>
<dbReference type="Gene3D" id="2.30.110.10">
    <property type="entry name" value="Electron Transport, Fmn-binding Protein, Chain A"/>
    <property type="match status" value="1"/>
</dbReference>
<dbReference type="RefSeq" id="WP_164454106.1">
    <property type="nucleotide sequence ID" value="NZ_JAAIJQ010000057.1"/>
</dbReference>
<evidence type="ECO:0000259" key="1">
    <source>
        <dbReference type="Pfam" id="PF04289"/>
    </source>
</evidence>
<gene>
    <name evidence="3" type="ORF">G3446_17405</name>
</gene>
<feature type="domain" description="DUF447" evidence="2">
    <location>
        <begin position="124"/>
        <end position="176"/>
    </location>
</feature>
<accession>A0A6M0K5M1</accession>
<dbReference type="SUPFAM" id="SSF50475">
    <property type="entry name" value="FMN-binding split barrel"/>
    <property type="match status" value="1"/>
</dbReference>
<proteinExistence type="predicted"/>
<keyword evidence="4" id="KW-1185">Reference proteome</keyword>
<evidence type="ECO:0000313" key="4">
    <source>
        <dbReference type="Proteomes" id="UP000483379"/>
    </source>
</evidence>
<feature type="domain" description="DUF447" evidence="1">
    <location>
        <begin position="4"/>
        <end position="117"/>
    </location>
</feature>
<dbReference type="Pfam" id="PF20766">
    <property type="entry name" value="DUF447_C"/>
    <property type="match status" value="1"/>
</dbReference>
<evidence type="ECO:0000259" key="2">
    <source>
        <dbReference type="Pfam" id="PF20766"/>
    </source>
</evidence>
<organism evidence="3 4">
    <name type="scientific">Thiorhodococcus minor</name>
    <dbReference type="NCBI Taxonomy" id="57489"/>
    <lineage>
        <taxon>Bacteria</taxon>
        <taxon>Pseudomonadati</taxon>
        <taxon>Pseudomonadota</taxon>
        <taxon>Gammaproteobacteria</taxon>
        <taxon>Chromatiales</taxon>
        <taxon>Chromatiaceae</taxon>
        <taxon>Thiorhodococcus</taxon>
    </lineage>
</organism>
<evidence type="ECO:0000313" key="3">
    <source>
        <dbReference type="EMBL" id="NEV63645.1"/>
    </source>
</evidence>
<dbReference type="EMBL" id="JAAIJQ010000057">
    <property type="protein sequence ID" value="NEV63645.1"/>
    <property type="molecule type" value="Genomic_DNA"/>
</dbReference>
<comment type="caution">
    <text evidence="3">The sequence shown here is derived from an EMBL/GenBank/DDBJ whole genome shotgun (WGS) entry which is preliminary data.</text>
</comment>
<protein>
    <submittedName>
        <fullName evidence="3">DUF447 family protein</fullName>
    </submittedName>
</protein>
<dbReference type="Pfam" id="PF04289">
    <property type="entry name" value="DUF447_N"/>
    <property type="match status" value="1"/>
</dbReference>
<dbReference type="InterPro" id="IPR007386">
    <property type="entry name" value="DUF447_N"/>
</dbReference>
<reference evidence="3 4" key="1">
    <citation type="submission" date="2020-02" db="EMBL/GenBank/DDBJ databases">
        <title>Genome sequences of Thiorhodococcus mannitoliphagus and Thiorhodococcus minor, purple sulfur photosynthetic bacteria in the gammaproteobacterial family, Chromatiaceae.</title>
        <authorList>
            <person name="Aviles F.A."/>
            <person name="Meyer T.E."/>
            <person name="Kyndt J.A."/>
        </authorList>
    </citation>
    <scope>NUCLEOTIDE SEQUENCE [LARGE SCALE GENOMIC DNA]</scope>
    <source>
        <strain evidence="3 4">DSM 11518</strain>
    </source>
</reference>
<dbReference type="InterPro" id="IPR012349">
    <property type="entry name" value="Split_barrel_FMN-bd"/>
</dbReference>